<evidence type="ECO:0000256" key="2">
    <source>
        <dbReference type="ARBA" id="ARBA00012544"/>
    </source>
</evidence>
<keyword evidence="6" id="KW-0812">Transmembrane</keyword>
<evidence type="ECO:0000256" key="6">
    <source>
        <dbReference type="SAM" id="Phobius"/>
    </source>
</evidence>
<dbReference type="InterPro" id="IPR002213">
    <property type="entry name" value="UDP_glucos_trans"/>
</dbReference>
<dbReference type="GO" id="GO:0015020">
    <property type="term" value="F:glucuronosyltransferase activity"/>
    <property type="evidence" value="ECO:0007669"/>
    <property type="project" value="UniProtKB-EC"/>
</dbReference>
<accession>A0A7E4USM0</accession>
<dbReference type="PANTHER" id="PTHR48043:SF23">
    <property type="entry name" value="UDP-GLUCURONOSYLTRANSFERASE"/>
    <property type="match status" value="1"/>
</dbReference>
<dbReference type="CDD" id="cd03784">
    <property type="entry name" value="GT1_Gtf-like"/>
    <property type="match status" value="1"/>
</dbReference>
<feature type="transmembrane region" description="Helical" evidence="6">
    <location>
        <begin position="450"/>
        <end position="476"/>
    </location>
</feature>
<dbReference type="InterPro" id="IPR050271">
    <property type="entry name" value="UDP-glycosyltransferase"/>
</dbReference>
<dbReference type="AlphaFoldDB" id="A0A7E4USM0"/>
<reference evidence="8" key="2">
    <citation type="submission" date="2020-10" db="UniProtKB">
        <authorList>
            <consortium name="WormBaseParasite"/>
        </authorList>
    </citation>
    <scope>IDENTIFICATION</scope>
</reference>
<dbReference type="Proteomes" id="UP000492821">
    <property type="component" value="Unassembled WGS sequence"/>
</dbReference>
<dbReference type="Gene3D" id="3.40.50.2000">
    <property type="entry name" value="Glycogen Phosphorylase B"/>
    <property type="match status" value="3"/>
</dbReference>
<dbReference type="Pfam" id="PF00201">
    <property type="entry name" value="UDPGT"/>
    <property type="match status" value="2"/>
</dbReference>
<evidence type="ECO:0000256" key="4">
    <source>
        <dbReference type="ARBA" id="ARBA00022679"/>
    </source>
</evidence>
<dbReference type="EC" id="2.4.1.17" evidence="2"/>
<evidence type="ECO:0000256" key="1">
    <source>
        <dbReference type="ARBA" id="ARBA00009995"/>
    </source>
</evidence>
<keyword evidence="6" id="KW-0472">Membrane</keyword>
<proteinExistence type="inferred from homology"/>
<name>A0A7E4USM0_PANRE</name>
<keyword evidence="3" id="KW-0328">Glycosyltransferase</keyword>
<evidence type="ECO:0000256" key="5">
    <source>
        <dbReference type="ARBA" id="ARBA00047475"/>
    </source>
</evidence>
<dbReference type="PANTHER" id="PTHR48043">
    <property type="entry name" value="EG:EG0003.4 PROTEIN-RELATED"/>
    <property type="match status" value="1"/>
</dbReference>
<evidence type="ECO:0000313" key="8">
    <source>
        <dbReference type="WBParaSite" id="Pan_g12048.t1"/>
    </source>
</evidence>
<protein>
    <recommendedName>
        <fullName evidence="2">glucuronosyltransferase</fullName>
        <ecNumber evidence="2">2.4.1.17</ecNumber>
    </recommendedName>
</protein>
<reference evidence="7" key="1">
    <citation type="journal article" date="2013" name="Genetics">
        <title>The draft genome and transcriptome of Panagrellus redivivus are shaped by the harsh demands of a free-living lifestyle.</title>
        <authorList>
            <person name="Srinivasan J."/>
            <person name="Dillman A.R."/>
            <person name="Macchietto M.G."/>
            <person name="Heikkinen L."/>
            <person name="Lakso M."/>
            <person name="Fracchia K.M."/>
            <person name="Antoshechkin I."/>
            <person name="Mortazavi A."/>
            <person name="Wong G."/>
            <person name="Sternberg P.W."/>
        </authorList>
    </citation>
    <scope>NUCLEOTIDE SEQUENCE [LARGE SCALE GENOMIC DNA]</scope>
    <source>
        <strain evidence="7">MT8872</strain>
    </source>
</reference>
<keyword evidence="4" id="KW-0808">Transferase</keyword>
<dbReference type="SUPFAM" id="SSF53756">
    <property type="entry name" value="UDP-Glycosyltransferase/glycogen phosphorylase"/>
    <property type="match status" value="1"/>
</dbReference>
<comment type="similarity">
    <text evidence="1">Belongs to the UDP-glycosyltransferase family.</text>
</comment>
<evidence type="ECO:0000256" key="3">
    <source>
        <dbReference type="ARBA" id="ARBA00022676"/>
    </source>
</evidence>
<keyword evidence="6" id="KW-1133">Transmembrane helix</keyword>
<keyword evidence="7" id="KW-1185">Reference proteome</keyword>
<evidence type="ECO:0000313" key="7">
    <source>
        <dbReference type="Proteomes" id="UP000492821"/>
    </source>
</evidence>
<dbReference type="WBParaSite" id="Pan_g12048.t1">
    <property type="protein sequence ID" value="Pan_g12048.t1"/>
    <property type="gene ID" value="Pan_g12048"/>
</dbReference>
<organism evidence="7 8">
    <name type="scientific">Panagrellus redivivus</name>
    <name type="common">Microworm</name>
    <dbReference type="NCBI Taxonomy" id="6233"/>
    <lineage>
        <taxon>Eukaryota</taxon>
        <taxon>Metazoa</taxon>
        <taxon>Ecdysozoa</taxon>
        <taxon>Nematoda</taxon>
        <taxon>Chromadorea</taxon>
        <taxon>Rhabditida</taxon>
        <taxon>Tylenchina</taxon>
        <taxon>Panagrolaimomorpha</taxon>
        <taxon>Panagrolaimoidea</taxon>
        <taxon>Panagrolaimidae</taxon>
        <taxon>Panagrellus</taxon>
    </lineage>
</organism>
<comment type="catalytic activity">
    <reaction evidence="5">
        <text>glucuronate acceptor + UDP-alpha-D-glucuronate = acceptor beta-D-glucuronoside + UDP + H(+)</text>
        <dbReference type="Rhea" id="RHEA:21032"/>
        <dbReference type="ChEBI" id="CHEBI:15378"/>
        <dbReference type="ChEBI" id="CHEBI:58052"/>
        <dbReference type="ChEBI" id="CHEBI:58223"/>
        <dbReference type="ChEBI" id="CHEBI:132367"/>
        <dbReference type="ChEBI" id="CHEBI:132368"/>
        <dbReference type="EC" id="2.4.1.17"/>
    </reaction>
</comment>
<sequence>MKVALIPLVLIACLSNVGAFKILFFIPVFGISHVRFSGKLADVLADAGHEVIVYQPVLDESVKTKGFSSPNITKYYRLPRNPGDYPSFVQEDAIAGLWEGMPLSAMTKFGKSRAEFCEGIMKDKKNLDALEAEKFDLVVTEWFEPCGYGVINAIGAKKYVTTWSGGLNSAITGALGVKPHWSYSVGHNSVSTEVLSFGERIKELIGHFLGELIFLPIMMGGISDAIRQHHPEFDLSTAVAKSAFVFVNSEDHVDYVIPRTPKVILIPNMDNEKPKPLTGRVAEVVESSNTRGIVLFSFGSTLQACTMPSHVKTAFMEAFKEFPDITFFWKYEKPEDGTAADIQNVFLDNLPVFADQPRNTALLTYRGMGFGLDHKTLTKEKVVEALNEILNNKKYKEKAQLIHRMIQARPLSTKESFIKHIEFAAEFGDTGTLSAEGANQSVFVFHSLDVIGFLLAVVIVVVLLLKWVIVSVVRLVRIKLVKCKKE</sequence>